<dbReference type="PANTHER" id="PTHR22642:SF2">
    <property type="entry name" value="PROTEIN LONG AFTER FAR-RED 3"/>
    <property type="match status" value="1"/>
</dbReference>
<feature type="chain" id="PRO_5007507019" description="Amidohydrolase 3 domain-containing protein" evidence="1">
    <location>
        <begin position="31"/>
        <end position="593"/>
    </location>
</feature>
<proteinExistence type="predicted"/>
<dbReference type="InterPro" id="IPR032466">
    <property type="entry name" value="Metal_Hydrolase"/>
</dbReference>
<dbReference type="KEGG" id="gph:GEMMAAP_18690"/>
<evidence type="ECO:0000259" key="2">
    <source>
        <dbReference type="Pfam" id="PF07969"/>
    </source>
</evidence>
<sequence>MPRLRRSNTVTIHRLVVRRSLRALLPGVLAACTTVSDTTPAADLILHNGRVYSMAWPEPTVNGVPSAQAPYDSVNGWRHDATAVVVREGRVVFVGNDSAALALKGPTTRVLDLKEHVVLPGLVDAHTHVAELGQSLDRVNLTGVATEAEAVALIAARAATTPKGEWILGYGWDEGAWANRYPDKTLLTARVPDHPVILRSLHGFAAWANERALTLAGITRNTPVPTGGEIRLDAKGEPTGLVLNRAVPLLDNAVPLPTPAQRDAQVLRALHVMAHAGYTGVHEAGVAPDVMDSFERLALRDSLPLRVYAMLSARDSSLIRQWITRGPFTSANGMLSVRAVKAYYDGALGSRGAQLLADYADQPGHRGVSGGSYGFDQRLVADIMSVGFQVGIHAIGDAGNRATLNFIDSVMRAAPKARGLRHRVEHAQVVSPPDLARFASLGVIASVQPPHAVEDKGWAETRLGANRIGGAYAWRTLRQAGAGLVFSSDLPGSDWSPFYGLHSAITRQDTSGTPPGGWYPAQRMTPEEAVRGYTVWSATAGFDETQAGVIAVGKRADLTVMDVDPFRSEGPALLKGRIMTTVSRGRVVYLRTP</sequence>
<dbReference type="GO" id="GO:0016810">
    <property type="term" value="F:hydrolase activity, acting on carbon-nitrogen (but not peptide) bonds"/>
    <property type="evidence" value="ECO:0007669"/>
    <property type="project" value="InterPro"/>
</dbReference>
<dbReference type="SUPFAM" id="SSF51338">
    <property type="entry name" value="Composite domain of metallo-dependent hydrolases"/>
    <property type="match status" value="1"/>
</dbReference>
<dbReference type="InterPro" id="IPR033932">
    <property type="entry name" value="YtcJ-like"/>
</dbReference>
<protein>
    <recommendedName>
        <fullName evidence="2">Amidohydrolase 3 domain-containing protein</fullName>
    </recommendedName>
</protein>
<name>A0A143BP82_9BACT</name>
<evidence type="ECO:0000256" key="1">
    <source>
        <dbReference type="SAM" id="SignalP"/>
    </source>
</evidence>
<evidence type="ECO:0000313" key="4">
    <source>
        <dbReference type="Proteomes" id="UP000076404"/>
    </source>
</evidence>
<keyword evidence="4" id="KW-1185">Reference proteome</keyword>
<accession>A0A143BP82</accession>
<reference evidence="3 4" key="1">
    <citation type="journal article" date="2014" name="Proc. Natl. Acad. Sci. U.S.A.">
        <title>Functional type 2 photosynthetic reaction centers found in the rare bacterial phylum Gemmatimonadetes.</title>
        <authorList>
            <person name="Zeng Y."/>
            <person name="Feng F."/>
            <person name="Medova H."/>
            <person name="Dean J."/>
            <person name="Koblizek M."/>
        </authorList>
    </citation>
    <scope>NUCLEOTIDE SEQUENCE [LARGE SCALE GENOMIC DNA]</scope>
    <source>
        <strain evidence="3 4">AP64</strain>
    </source>
</reference>
<dbReference type="eggNOG" id="COG1574">
    <property type="taxonomic scope" value="Bacteria"/>
</dbReference>
<dbReference type="PANTHER" id="PTHR22642">
    <property type="entry name" value="IMIDAZOLONEPROPIONASE"/>
    <property type="match status" value="1"/>
</dbReference>
<gene>
    <name evidence="3" type="ORF">GEMMAAP_18690</name>
</gene>
<dbReference type="SUPFAM" id="SSF51556">
    <property type="entry name" value="Metallo-dependent hydrolases"/>
    <property type="match status" value="1"/>
</dbReference>
<dbReference type="InterPro" id="IPR011059">
    <property type="entry name" value="Metal-dep_hydrolase_composite"/>
</dbReference>
<dbReference type="EMBL" id="CP011454">
    <property type="protein sequence ID" value="AMW06261.1"/>
    <property type="molecule type" value="Genomic_DNA"/>
</dbReference>
<evidence type="ECO:0000313" key="3">
    <source>
        <dbReference type="EMBL" id="AMW06261.1"/>
    </source>
</evidence>
<dbReference type="Proteomes" id="UP000076404">
    <property type="component" value="Chromosome"/>
</dbReference>
<dbReference type="CDD" id="cd01300">
    <property type="entry name" value="YtcJ_like"/>
    <property type="match status" value="1"/>
</dbReference>
<reference evidence="3 4" key="2">
    <citation type="journal article" date="2016" name="Environ. Microbiol. Rep.">
        <title>Metagenomic evidence for the presence of phototrophic Gemmatimonadetes bacteria in diverse environments.</title>
        <authorList>
            <person name="Zeng Y."/>
            <person name="Baumbach J."/>
            <person name="Barbosa E.G."/>
            <person name="Azevedo V."/>
            <person name="Zhang C."/>
            <person name="Koblizek M."/>
        </authorList>
    </citation>
    <scope>NUCLEOTIDE SEQUENCE [LARGE SCALE GENOMIC DNA]</scope>
    <source>
        <strain evidence="3 4">AP64</strain>
    </source>
</reference>
<dbReference type="AlphaFoldDB" id="A0A143BP82"/>
<dbReference type="Gene3D" id="2.30.40.10">
    <property type="entry name" value="Urease, subunit C, domain 1"/>
    <property type="match status" value="1"/>
</dbReference>
<dbReference type="Gene3D" id="3.10.310.70">
    <property type="match status" value="1"/>
</dbReference>
<dbReference type="Gene3D" id="3.20.20.140">
    <property type="entry name" value="Metal-dependent hydrolases"/>
    <property type="match status" value="1"/>
</dbReference>
<feature type="domain" description="Amidohydrolase 3" evidence="2">
    <location>
        <begin position="109"/>
        <end position="589"/>
    </location>
</feature>
<keyword evidence="1" id="KW-0732">Signal</keyword>
<dbReference type="Pfam" id="PF07969">
    <property type="entry name" value="Amidohydro_3"/>
    <property type="match status" value="1"/>
</dbReference>
<dbReference type="InterPro" id="IPR013108">
    <property type="entry name" value="Amidohydro_3"/>
</dbReference>
<organism evidence="3 4">
    <name type="scientific">Gemmatimonas phototrophica</name>
    <dbReference type="NCBI Taxonomy" id="1379270"/>
    <lineage>
        <taxon>Bacteria</taxon>
        <taxon>Pseudomonadati</taxon>
        <taxon>Gemmatimonadota</taxon>
        <taxon>Gemmatimonadia</taxon>
        <taxon>Gemmatimonadales</taxon>
        <taxon>Gemmatimonadaceae</taxon>
        <taxon>Gemmatimonas</taxon>
    </lineage>
</organism>
<feature type="signal peptide" evidence="1">
    <location>
        <begin position="1"/>
        <end position="30"/>
    </location>
</feature>